<dbReference type="Proteomes" id="UP000182658">
    <property type="component" value="Unassembled WGS sequence"/>
</dbReference>
<dbReference type="InParanoid" id="A0A1J7I4D2"/>
<accession>A0A1J7I4D2</accession>
<keyword evidence="2" id="KW-1185">Reference proteome</keyword>
<dbReference type="AlphaFoldDB" id="A0A1J7I4D2"/>
<reference evidence="1 2" key="1">
    <citation type="submission" date="2016-10" db="EMBL/GenBank/DDBJ databases">
        <title>Draft genome sequence of Coniochaeta ligniaria NRRL30616, a lignocellulolytic fungus for bioabatement of inhibitors in plant biomass hydrolysates.</title>
        <authorList>
            <consortium name="DOE Joint Genome Institute"/>
            <person name="Jimenez D.J."/>
            <person name="Hector R.E."/>
            <person name="Riley R."/>
            <person name="Sun H."/>
            <person name="Grigoriev I.V."/>
            <person name="Van Elsas J.D."/>
            <person name="Nichols N.N."/>
        </authorList>
    </citation>
    <scope>NUCLEOTIDE SEQUENCE [LARGE SCALE GENOMIC DNA]</scope>
    <source>
        <strain evidence="1 2">NRRL 30616</strain>
    </source>
</reference>
<sequence>MKAEHSIFVRHDEEQSKRASGTRIIDLTDAILFILVKTIQEGPDDMLSAYDKEEGKWERFADEVETITNRPSSHATISTRCVLVEVTSLTDIEIAATSMRCRMPWTNLKKDLDDEEERPGDTYEHANHKYSLVTSTSDEGRTFSAKVCGQWLMLEGHVIGHLEDWEGEHDRGLKDGHDVSHP</sequence>
<gene>
    <name evidence="1" type="ORF">CONLIGDRAFT_687635</name>
</gene>
<name>A0A1J7I4D2_9PEZI</name>
<proteinExistence type="predicted"/>
<evidence type="ECO:0000313" key="1">
    <source>
        <dbReference type="EMBL" id="OIW22382.1"/>
    </source>
</evidence>
<protein>
    <submittedName>
        <fullName evidence="1">Uncharacterized protein</fullName>
    </submittedName>
</protein>
<organism evidence="1 2">
    <name type="scientific">Coniochaeta ligniaria NRRL 30616</name>
    <dbReference type="NCBI Taxonomy" id="1408157"/>
    <lineage>
        <taxon>Eukaryota</taxon>
        <taxon>Fungi</taxon>
        <taxon>Dikarya</taxon>
        <taxon>Ascomycota</taxon>
        <taxon>Pezizomycotina</taxon>
        <taxon>Sordariomycetes</taxon>
        <taxon>Sordariomycetidae</taxon>
        <taxon>Coniochaetales</taxon>
        <taxon>Coniochaetaceae</taxon>
        <taxon>Coniochaeta</taxon>
    </lineage>
</organism>
<evidence type="ECO:0000313" key="2">
    <source>
        <dbReference type="Proteomes" id="UP000182658"/>
    </source>
</evidence>
<dbReference type="EMBL" id="KV875118">
    <property type="protein sequence ID" value="OIW22382.1"/>
    <property type="molecule type" value="Genomic_DNA"/>
</dbReference>